<evidence type="ECO:0008006" key="3">
    <source>
        <dbReference type="Google" id="ProtNLM"/>
    </source>
</evidence>
<name>A0ABW9KC45_9FIRM</name>
<dbReference type="Gene3D" id="1.20.90.10">
    <property type="entry name" value="Phospholipase A2 domain"/>
    <property type="match status" value="1"/>
</dbReference>
<dbReference type="RefSeq" id="WP_412701584.1">
    <property type="nucleotide sequence ID" value="NZ_JBDLBQ010000004.1"/>
</dbReference>
<proteinExistence type="predicted"/>
<dbReference type="SUPFAM" id="SSF48619">
    <property type="entry name" value="Phospholipase A2, PLA2"/>
    <property type="match status" value="1"/>
</dbReference>
<keyword evidence="2" id="KW-1185">Reference proteome</keyword>
<evidence type="ECO:0000313" key="2">
    <source>
        <dbReference type="Proteomes" id="UP001634413"/>
    </source>
</evidence>
<dbReference type="InterPro" id="IPR036444">
    <property type="entry name" value="PLipase_A2_dom_sf"/>
</dbReference>
<sequence>MKEKFKKIFLGLIFVLAICVLIFPNNNVAASDGENFSYNEVEKVGEKVEKYIIVDNDRLYFNYQKAQDNDESSEVIEQGLLLESVSSNYSGSNARGYSTRSIELPIWGNYCGPGYGGKDSNKPATDVLDEGCKRHDQCYKWSLTLRKNCKCNKDLVDYIDEHKSEMSGTMAKVAWAIRTYFNTVGQVGC</sequence>
<organism evidence="1 2">
    <name type="scientific">Finegoldia dalianensis</name>
    <dbReference type="NCBI Taxonomy" id="3145239"/>
    <lineage>
        <taxon>Bacteria</taxon>
        <taxon>Bacillati</taxon>
        <taxon>Bacillota</taxon>
        <taxon>Tissierellia</taxon>
        <taxon>Tissierellales</taxon>
        <taxon>Peptoniphilaceae</taxon>
        <taxon>Finegoldia</taxon>
    </lineage>
</organism>
<comment type="caution">
    <text evidence="1">The sequence shown here is derived from an EMBL/GenBank/DDBJ whole genome shotgun (WGS) entry which is preliminary data.</text>
</comment>
<dbReference type="Proteomes" id="UP001634413">
    <property type="component" value="Unassembled WGS sequence"/>
</dbReference>
<accession>A0ABW9KC45</accession>
<reference evidence="1 2" key="1">
    <citation type="journal article" date="2024" name="Anaerobe">
        <title>The identification of Finegoldia dalianensis sp. nov., isolated from the pus of a patient with skin abscess and genomic analysis of the strains belonging to Finegoldia genus.</title>
        <authorList>
            <person name="Li Y."/>
            <person name="Wang Y."/>
            <person name="Xiao D."/>
            <person name="Wang J."/>
            <person name="Jin D."/>
        </authorList>
    </citation>
    <scope>NUCLEOTIDE SEQUENCE [LARGE SCALE GENOMIC DNA]</scope>
    <source>
        <strain evidence="1 2">LY240594</strain>
    </source>
</reference>
<dbReference type="EMBL" id="JBDLBQ010000004">
    <property type="protein sequence ID" value="MFN2102261.1"/>
    <property type="molecule type" value="Genomic_DNA"/>
</dbReference>
<evidence type="ECO:0000313" key="1">
    <source>
        <dbReference type="EMBL" id="MFN2102261.1"/>
    </source>
</evidence>
<protein>
    <recommendedName>
        <fullName evidence="3">Phospholipase A2 domain-containing protein</fullName>
    </recommendedName>
</protein>
<gene>
    <name evidence="1" type="ORF">ABDJ34_04995</name>
</gene>